<sequence length="182" mass="20676">MLQRYAYPRKNRPQKVNEALKHTQKKYKILGSTAAKEALHPKRPADGTQQGCRGGVSKTLLAMPIHHQAVDQIRQHMEQEANPDQSERPAQEKEYHVPQHCIVSMQGVKMDAATVRLKNGVGQQVIQIHQHGRQQQQISPFPILPKAEKGDEKRESEMQEIVNEGLHSGKIVMRLFKSLSKI</sequence>
<evidence type="ECO:0000313" key="2">
    <source>
        <dbReference type="Proteomes" id="UP000650081"/>
    </source>
</evidence>
<gene>
    <name evidence="1" type="ORF">H9S92_18385</name>
</gene>
<dbReference type="Proteomes" id="UP000650081">
    <property type="component" value="Unassembled WGS sequence"/>
</dbReference>
<comment type="caution">
    <text evidence="1">The sequence shown here is derived from an EMBL/GenBank/DDBJ whole genome shotgun (WGS) entry which is preliminary data.</text>
</comment>
<keyword evidence="2" id="KW-1185">Reference proteome</keyword>
<dbReference type="EMBL" id="JACSIT010000149">
    <property type="protein sequence ID" value="MBC6996145.1"/>
    <property type="molecule type" value="Genomic_DNA"/>
</dbReference>
<evidence type="ECO:0000313" key="1">
    <source>
        <dbReference type="EMBL" id="MBC6996145.1"/>
    </source>
</evidence>
<proteinExistence type="predicted"/>
<reference evidence="1" key="1">
    <citation type="submission" date="2020-08" db="EMBL/GenBank/DDBJ databases">
        <title>Lewinella bacteria from marine environments.</title>
        <authorList>
            <person name="Zhong Y."/>
        </authorList>
    </citation>
    <scope>NUCLEOTIDE SEQUENCE</scope>
    <source>
        <strain evidence="1">KCTC 42187</strain>
    </source>
</reference>
<dbReference type="AlphaFoldDB" id="A0A923T8Y8"/>
<accession>A0A923T8Y8</accession>
<protein>
    <submittedName>
        <fullName evidence="1">Uncharacterized protein</fullName>
    </submittedName>
</protein>
<name>A0A923T8Y8_9BACT</name>
<organism evidence="1 2">
    <name type="scientific">Neolewinella lacunae</name>
    <dbReference type="NCBI Taxonomy" id="1517758"/>
    <lineage>
        <taxon>Bacteria</taxon>
        <taxon>Pseudomonadati</taxon>
        <taxon>Bacteroidota</taxon>
        <taxon>Saprospiria</taxon>
        <taxon>Saprospirales</taxon>
        <taxon>Lewinellaceae</taxon>
        <taxon>Neolewinella</taxon>
    </lineage>
</organism>